<evidence type="ECO:0000313" key="3">
    <source>
        <dbReference type="Proteomes" id="UP000610456"/>
    </source>
</evidence>
<feature type="transmembrane region" description="Helical" evidence="1">
    <location>
        <begin position="53"/>
        <end position="74"/>
    </location>
</feature>
<dbReference type="Proteomes" id="UP000610456">
    <property type="component" value="Unassembled WGS sequence"/>
</dbReference>
<comment type="caution">
    <text evidence="2">The sequence shown here is derived from an EMBL/GenBank/DDBJ whole genome shotgun (WGS) entry which is preliminary data.</text>
</comment>
<name>A0A918VVV9_9FLAO</name>
<keyword evidence="1" id="KW-0812">Transmembrane</keyword>
<protein>
    <submittedName>
        <fullName evidence="2">Uncharacterized protein</fullName>
    </submittedName>
</protein>
<proteinExistence type="predicted"/>
<sequence length="169" mass="19625">MIWLNLKELERRLANGEVTERTGFQYLLTLMIFFSIAQLLPDDSPFPEYWWDFADFLLGLVIMIFGISSTFKINSKGGKKDYLKRYLSLSFVISLRLAIFLFLVYLIYKIIMFVIPGDLYLLLDGIASENIFQLLLSTGISLLYYFLLIQSFERVNMKHSLEAGEFNAA</sequence>
<feature type="transmembrane region" description="Helical" evidence="1">
    <location>
        <begin position="131"/>
        <end position="149"/>
    </location>
</feature>
<organism evidence="2 3">
    <name type="scientific">Salinimicrobium marinum</name>
    <dbReference type="NCBI Taxonomy" id="680283"/>
    <lineage>
        <taxon>Bacteria</taxon>
        <taxon>Pseudomonadati</taxon>
        <taxon>Bacteroidota</taxon>
        <taxon>Flavobacteriia</taxon>
        <taxon>Flavobacteriales</taxon>
        <taxon>Flavobacteriaceae</taxon>
        <taxon>Salinimicrobium</taxon>
    </lineage>
</organism>
<reference evidence="2" key="1">
    <citation type="journal article" date="2014" name="Int. J. Syst. Evol. Microbiol.">
        <title>Complete genome sequence of Corynebacterium casei LMG S-19264T (=DSM 44701T), isolated from a smear-ripened cheese.</title>
        <authorList>
            <consortium name="US DOE Joint Genome Institute (JGI-PGF)"/>
            <person name="Walter F."/>
            <person name="Albersmeier A."/>
            <person name="Kalinowski J."/>
            <person name="Ruckert C."/>
        </authorList>
    </citation>
    <scope>NUCLEOTIDE SEQUENCE</scope>
    <source>
        <strain evidence="2">KCTC 12719</strain>
    </source>
</reference>
<evidence type="ECO:0000313" key="2">
    <source>
        <dbReference type="EMBL" id="GHA27830.1"/>
    </source>
</evidence>
<evidence type="ECO:0000256" key="1">
    <source>
        <dbReference type="SAM" id="Phobius"/>
    </source>
</evidence>
<accession>A0A918VVV9</accession>
<reference evidence="2" key="2">
    <citation type="submission" date="2020-09" db="EMBL/GenBank/DDBJ databases">
        <authorList>
            <person name="Sun Q."/>
            <person name="Kim S."/>
        </authorList>
    </citation>
    <scope>NUCLEOTIDE SEQUENCE</scope>
    <source>
        <strain evidence="2">KCTC 12719</strain>
    </source>
</reference>
<keyword evidence="3" id="KW-1185">Reference proteome</keyword>
<dbReference type="AlphaFoldDB" id="A0A918VVV9"/>
<dbReference type="RefSeq" id="WP_189603262.1">
    <property type="nucleotide sequence ID" value="NZ_BMXB01000001.1"/>
</dbReference>
<feature type="transmembrane region" description="Helical" evidence="1">
    <location>
        <begin position="86"/>
        <end position="111"/>
    </location>
</feature>
<gene>
    <name evidence="2" type="ORF">GCM10007103_06590</name>
</gene>
<keyword evidence="1" id="KW-0472">Membrane</keyword>
<dbReference type="EMBL" id="BMXB01000001">
    <property type="protein sequence ID" value="GHA27830.1"/>
    <property type="molecule type" value="Genomic_DNA"/>
</dbReference>
<keyword evidence="1" id="KW-1133">Transmembrane helix</keyword>
<feature type="transmembrane region" description="Helical" evidence="1">
    <location>
        <begin position="21"/>
        <end position="41"/>
    </location>
</feature>